<organism evidence="2">
    <name type="scientific">marine metagenome</name>
    <dbReference type="NCBI Taxonomy" id="408172"/>
    <lineage>
        <taxon>unclassified sequences</taxon>
        <taxon>metagenomes</taxon>
        <taxon>ecological metagenomes</taxon>
    </lineage>
</organism>
<keyword evidence="1" id="KW-0472">Membrane</keyword>
<gene>
    <name evidence="2" type="ORF">METZ01_LOCUS11877</name>
</gene>
<protein>
    <recommendedName>
        <fullName evidence="3">Reelin domain-containing protein</fullName>
    </recommendedName>
</protein>
<evidence type="ECO:0000313" key="2">
    <source>
        <dbReference type="EMBL" id="SUZ59023.1"/>
    </source>
</evidence>
<evidence type="ECO:0000256" key="1">
    <source>
        <dbReference type="SAM" id="Phobius"/>
    </source>
</evidence>
<accession>A0A381P004</accession>
<keyword evidence="1" id="KW-1133">Transmembrane helix</keyword>
<proteinExistence type="predicted"/>
<dbReference type="EMBL" id="UINC01000657">
    <property type="protein sequence ID" value="SUZ59023.1"/>
    <property type="molecule type" value="Genomic_DNA"/>
</dbReference>
<name>A0A381P004_9ZZZZ</name>
<feature type="transmembrane region" description="Helical" evidence="1">
    <location>
        <begin position="210"/>
        <end position="234"/>
    </location>
</feature>
<dbReference type="AlphaFoldDB" id="A0A381P004"/>
<sequence length="258" mass="27308">MLGLITLFVAGSTQALHSGVGGDMDDKGEVPQAGCTCHNEAPSNSVTVLVDGLPYHYESGTEYVLKIQIIGGPELDSHSNTGGFSMLVSAGTLAAEEGYESLVQNWDGDASTLTHTNSGATTPDRSWEVVWTAPASGAGVVSLWLAGNSVNGDSVPSELDMWNRLTTSVAEGEDDGNTRVVFSGNGTIEPPPPVEGVNIHEMGAGLRAHWLGLLGFAAVIIVLLFCGLFLRYGFSKHYAGRSNLLKLRIKHLRRGDQL</sequence>
<reference evidence="2" key="1">
    <citation type="submission" date="2018-05" db="EMBL/GenBank/DDBJ databases">
        <authorList>
            <person name="Lanie J.A."/>
            <person name="Ng W.-L."/>
            <person name="Kazmierczak K.M."/>
            <person name="Andrzejewski T.M."/>
            <person name="Davidsen T.M."/>
            <person name="Wayne K.J."/>
            <person name="Tettelin H."/>
            <person name="Glass J.I."/>
            <person name="Rusch D."/>
            <person name="Podicherti R."/>
            <person name="Tsui H.-C.T."/>
            <person name="Winkler M.E."/>
        </authorList>
    </citation>
    <scope>NUCLEOTIDE SEQUENCE</scope>
</reference>
<dbReference type="NCBIfam" id="NF041895">
    <property type="entry name" value="choice_anch_V"/>
    <property type="match status" value="1"/>
</dbReference>
<evidence type="ECO:0008006" key="3">
    <source>
        <dbReference type="Google" id="ProtNLM"/>
    </source>
</evidence>
<keyword evidence="1" id="KW-0812">Transmembrane</keyword>